<organism evidence="2 3">
    <name type="scientific">Amniculicola lignicola CBS 123094</name>
    <dbReference type="NCBI Taxonomy" id="1392246"/>
    <lineage>
        <taxon>Eukaryota</taxon>
        <taxon>Fungi</taxon>
        <taxon>Dikarya</taxon>
        <taxon>Ascomycota</taxon>
        <taxon>Pezizomycotina</taxon>
        <taxon>Dothideomycetes</taxon>
        <taxon>Pleosporomycetidae</taxon>
        <taxon>Pleosporales</taxon>
        <taxon>Amniculicolaceae</taxon>
        <taxon>Amniculicola</taxon>
    </lineage>
</organism>
<gene>
    <name evidence="2" type="ORF">P154DRAFT_623949</name>
</gene>
<feature type="region of interest" description="Disordered" evidence="1">
    <location>
        <begin position="233"/>
        <end position="281"/>
    </location>
</feature>
<keyword evidence="3" id="KW-1185">Reference proteome</keyword>
<feature type="compositionally biased region" description="Acidic residues" evidence="1">
    <location>
        <begin position="590"/>
        <end position="614"/>
    </location>
</feature>
<dbReference type="PANTHER" id="PTHR40130:SF1">
    <property type="entry name" value="SPINDLE POLE BODY-ASSOCIATED PROTEIN CUT12 DOMAIN-CONTAINING PROTEIN"/>
    <property type="match status" value="1"/>
</dbReference>
<dbReference type="Gene3D" id="1.20.58.80">
    <property type="entry name" value="Phosphotransferase system, lactose/cellobiose-type IIA subunit"/>
    <property type="match status" value="1"/>
</dbReference>
<evidence type="ECO:0000313" key="2">
    <source>
        <dbReference type="EMBL" id="KAF1995494.1"/>
    </source>
</evidence>
<dbReference type="EMBL" id="ML977638">
    <property type="protein sequence ID" value="KAF1995494.1"/>
    <property type="molecule type" value="Genomic_DNA"/>
</dbReference>
<feature type="compositionally biased region" description="Basic and acidic residues" evidence="1">
    <location>
        <begin position="563"/>
        <end position="589"/>
    </location>
</feature>
<dbReference type="AlphaFoldDB" id="A0A6A5W3H5"/>
<sequence>MESANLTKAQEHVRNAANATCGNSVATAGAEHELAASAFHHATQDTHNDEALRILGLLQDHHLKLAHLIKETPRRPPKDTDSVPQTSDSSTTSPAPRRPSTRSASPSSTTSPTRAPSRRRLPQSSIASNLAEKRGIPGARRGTPSTAPVSLSGAFASRNDRPSTPVRDLLQRQSRKTDDPLRDESPRPTKTDNAPATPDMSPPPEDNFRRFYSAFGGVINAISAPLAFTSLPLNPTATSTPAPSSPTRTTKSSKPSKLNPRSTSPSTSTSTSRNIKSSEPDLAALISKPALRALREDQSPLFPFPSQESFYVVPTSGGERSYASILQNPSAHAHHAAQNPHLDPITEAENERSTAGLRGSSHEEFVDASESILPPSPTTSRRPRSAKGSTASNVSAPGVTAARSIPAGRGTGLKTLEELALENETLKHVIDNQSKRLIMWETTSQSSYNALAQSFRARGGPSLSDPSALAQALAMGSNALPGSGLPSPTTLGSPHTPSQDKDREREREREAELERQRAADRQRIAALEAQLASLSMEKDSLIKQTEKQTLLIGRYREHWEKLKAGARKREQARRTGSETPTKVEAKKEEEAEAEEGEVAVEDSVVEEEAGFGKA</sequence>
<feature type="region of interest" description="Disordered" evidence="1">
    <location>
        <begin position="68"/>
        <end position="210"/>
    </location>
</feature>
<feature type="compositionally biased region" description="Low complexity" evidence="1">
    <location>
        <begin position="101"/>
        <end position="115"/>
    </location>
</feature>
<dbReference type="PANTHER" id="PTHR40130">
    <property type="entry name" value="EXPRESSED PROTEIN"/>
    <property type="match status" value="1"/>
</dbReference>
<feature type="compositionally biased region" description="Low complexity" evidence="1">
    <location>
        <begin position="233"/>
        <end position="273"/>
    </location>
</feature>
<feature type="region of interest" description="Disordered" evidence="1">
    <location>
        <begin position="478"/>
        <end position="519"/>
    </location>
</feature>
<feature type="compositionally biased region" description="Polar residues" evidence="1">
    <location>
        <begin position="486"/>
        <end position="497"/>
    </location>
</feature>
<feature type="compositionally biased region" description="Basic and acidic residues" evidence="1">
    <location>
        <begin position="68"/>
        <end position="81"/>
    </location>
</feature>
<accession>A0A6A5W3H5</accession>
<feature type="compositionally biased region" description="Low complexity" evidence="1">
    <location>
        <begin position="86"/>
        <end position="95"/>
    </location>
</feature>
<feature type="region of interest" description="Disordered" evidence="1">
    <location>
        <begin position="563"/>
        <end position="614"/>
    </location>
</feature>
<dbReference type="OrthoDB" id="3197614at2759"/>
<proteinExistence type="predicted"/>
<feature type="compositionally biased region" description="Basic and acidic residues" evidence="1">
    <location>
        <begin position="498"/>
        <end position="519"/>
    </location>
</feature>
<evidence type="ECO:0000313" key="3">
    <source>
        <dbReference type="Proteomes" id="UP000799779"/>
    </source>
</evidence>
<name>A0A6A5W3H5_9PLEO</name>
<dbReference type="Proteomes" id="UP000799779">
    <property type="component" value="Unassembled WGS sequence"/>
</dbReference>
<reference evidence="2" key="1">
    <citation type="journal article" date="2020" name="Stud. Mycol.">
        <title>101 Dothideomycetes genomes: a test case for predicting lifestyles and emergence of pathogens.</title>
        <authorList>
            <person name="Haridas S."/>
            <person name="Albert R."/>
            <person name="Binder M."/>
            <person name="Bloem J."/>
            <person name="Labutti K."/>
            <person name="Salamov A."/>
            <person name="Andreopoulos B."/>
            <person name="Baker S."/>
            <person name="Barry K."/>
            <person name="Bills G."/>
            <person name="Bluhm B."/>
            <person name="Cannon C."/>
            <person name="Castanera R."/>
            <person name="Culley D."/>
            <person name="Daum C."/>
            <person name="Ezra D."/>
            <person name="Gonzalez J."/>
            <person name="Henrissat B."/>
            <person name="Kuo A."/>
            <person name="Liang C."/>
            <person name="Lipzen A."/>
            <person name="Lutzoni F."/>
            <person name="Magnuson J."/>
            <person name="Mondo S."/>
            <person name="Nolan M."/>
            <person name="Ohm R."/>
            <person name="Pangilinan J."/>
            <person name="Park H.-J."/>
            <person name="Ramirez L."/>
            <person name="Alfaro M."/>
            <person name="Sun H."/>
            <person name="Tritt A."/>
            <person name="Yoshinaga Y."/>
            <person name="Zwiers L.-H."/>
            <person name="Turgeon B."/>
            <person name="Goodwin S."/>
            <person name="Spatafora J."/>
            <person name="Crous P."/>
            <person name="Grigoriev I."/>
        </authorList>
    </citation>
    <scope>NUCLEOTIDE SEQUENCE</scope>
    <source>
        <strain evidence="2">CBS 123094</strain>
    </source>
</reference>
<feature type="compositionally biased region" description="Basic and acidic residues" evidence="1">
    <location>
        <begin position="175"/>
        <end position="190"/>
    </location>
</feature>
<feature type="region of interest" description="Disordered" evidence="1">
    <location>
        <begin position="348"/>
        <end position="407"/>
    </location>
</feature>
<evidence type="ECO:0000256" key="1">
    <source>
        <dbReference type="SAM" id="MobiDB-lite"/>
    </source>
</evidence>
<protein>
    <submittedName>
        <fullName evidence="2">Uncharacterized protein</fullName>
    </submittedName>
</protein>